<dbReference type="Gene3D" id="3.80.10.10">
    <property type="entry name" value="Ribonuclease Inhibitor"/>
    <property type="match status" value="1"/>
</dbReference>
<dbReference type="AlphaFoldDB" id="A0A3F3QCG1"/>
<gene>
    <name evidence="1" type="ORF">BDQ94DRAFT_184655</name>
</gene>
<sequence>MAGIDSLNDGRVKSSCKRLDHIFGIMGSIAKENMYLPIVVVDEILEYLDLETIKSLRLTDRTWSELCLGPRFKSFMRHQSTDLTPQSLESLSALSCHAILRPAVKDLTIVAAVYDSSLLQRVLRTSRCENENSTLWIAARDCTLDEVVQAEADLAWLEEQSSKHQLKQENHIVSTLAAILNNFGRLDWVSMEAKVTHSPRPEVFRSRGDWHAIWLKATQVYHIAMSAIAKSTISLNSLTIFRNPIRSAIPSNEITTHMRTLDAGACTFASGQSIKNFSIDLSTRIDTDRERLSKRRGDIVIWELETRRSWHGLSPGTLLASLEPEVNSEDNYPGVARLLQKMPNLEALTLRLRCTVIGDVSLYHRLFEEIASKVHLPQLKRLRLLGIYATSDSLQCFLRKHPDIEILGLEKVNLVFGTWQPVFEEIRKMPALTRVVLASISGEGRTLNLRPAEDKDDRSDPSNTDYYLCTRGVFVHRREFDARDIQKGFQFNTDNQGAPQGTHGFTSFLVFDQEHYGLP</sequence>
<evidence type="ECO:0000313" key="1">
    <source>
        <dbReference type="EMBL" id="RDH36476.1"/>
    </source>
</evidence>
<accession>A0A3F3QCG1</accession>
<proteinExistence type="predicted"/>
<name>A0A3F3QCG1_9EURO</name>
<dbReference type="EMBL" id="KZ852037">
    <property type="protein sequence ID" value="RDH36476.1"/>
    <property type="molecule type" value="Genomic_DNA"/>
</dbReference>
<dbReference type="InterPro" id="IPR036047">
    <property type="entry name" value="F-box-like_dom_sf"/>
</dbReference>
<keyword evidence="2" id="KW-1185">Reference proteome</keyword>
<dbReference type="InterPro" id="IPR032675">
    <property type="entry name" value="LRR_dom_sf"/>
</dbReference>
<organism evidence="1 2">
    <name type="scientific">Aspergillus welwitschiae</name>
    <dbReference type="NCBI Taxonomy" id="1341132"/>
    <lineage>
        <taxon>Eukaryota</taxon>
        <taxon>Fungi</taxon>
        <taxon>Dikarya</taxon>
        <taxon>Ascomycota</taxon>
        <taxon>Pezizomycotina</taxon>
        <taxon>Eurotiomycetes</taxon>
        <taxon>Eurotiomycetidae</taxon>
        <taxon>Eurotiales</taxon>
        <taxon>Aspergillaceae</taxon>
        <taxon>Aspergillus</taxon>
        <taxon>Aspergillus subgen. Circumdati</taxon>
    </lineage>
</organism>
<protein>
    <recommendedName>
        <fullName evidence="3">F-box domain-containing protein</fullName>
    </recommendedName>
</protein>
<dbReference type="GeneID" id="38143055"/>
<reference evidence="1 2" key="1">
    <citation type="submission" date="2018-07" db="EMBL/GenBank/DDBJ databases">
        <title>The genomes of Aspergillus section Nigri reveals drivers in fungal speciation.</title>
        <authorList>
            <consortium name="DOE Joint Genome Institute"/>
            <person name="Vesth T.C."/>
            <person name="Nybo J."/>
            <person name="Theobald S."/>
            <person name="Brandl J."/>
            <person name="Frisvad J.C."/>
            <person name="Nielsen K.F."/>
            <person name="Lyhne E.K."/>
            <person name="Kogle M.E."/>
            <person name="Kuo A."/>
            <person name="Riley R."/>
            <person name="Clum A."/>
            <person name="Nolan M."/>
            <person name="Lipzen A."/>
            <person name="Salamov A."/>
            <person name="Henrissat B."/>
            <person name="Wiebenga A."/>
            <person name="De vries R.P."/>
            <person name="Grigoriev I.V."/>
            <person name="Mortensen U.H."/>
            <person name="Andersen M.R."/>
            <person name="Baker S.E."/>
        </authorList>
    </citation>
    <scope>NUCLEOTIDE SEQUENCE [LARGE SCALE GENOMIC DNA]</scope>
    <source>
        <strain evidence="1 2">CBS 139.54b</strain>
    </source>
</reference>
<dbReference type="SUPFAM" id="SSF81383">
    <property type="entry name" value="F-box domain"/>
    <property type="match status" value="1"/>
</dbReference>
<dbReference type="SUPFAM" id="SSF52047">
    <property type="entry name" value="RNI-like"/>
    <property type="match status" value="1"/>
</dbReference>
<evidence type="ECO:0000313" key="2">
    <source>
        <dbReference type="Proteomes" id="UP000253729"/>
    </source>
</evidence>
<dbReference type="Proteomes" id="UP000253729">
    <property type="component" value="Unassembled WGS sequence"/>
</dbReference>
<dbReference type="RefSeq" id="XP_026629498.1">
    <property type="nucleotide sequence ID" value="XM_026774699.1"/>
</dbReference>
<evidence type="ECO:0008006" key="3">
    <source>
        <dbReference type="Google" id="ProtNLM"/>
    </source>
</evidence>
<dbReference type="CDD" id="cd09917">
    <property type="entry name" value="F-box_SF"/>
    <property type="match status" value="1"/>
</dbReference>